<keyword evidence="4" id="KW-1185">Reference proteome</keyword>
<comment type="similarity">
    <text evidence="1">Belongs to the protease inhibitor I39 (alpha-2-macroglobulin) family. Bacterial alpha-2-macroglobulin subfamily.</text>
</comment>
<dbReference type="PANTHER" id="PTHR40094">
    <property type="entry name" value="ALPHA-2-MACROGLOBULIN HOMOLOG"/>
    <property type="match status" value="1"/>
</dbReference>
<dbReference type="EMBL" id="FOBB01000011">
    <property type="protein sequence ID" value="SEN62152.1"/>
    <property type="molecule type" value="Genomic_DNA"/>
</dbReference>
<dbReference type="STRING" id="573321.SAMN04488505_111214"/>
<name>A0A1H8I1D0_9BACT</name>
<dbReference type="SMART" id="SM01360">
    <property type="entry name" value="A2M"/>
    <property type="match status" value="1"/>
</dbReference>
<dbReference type="Gene3D" id="2.60.40.1930">
    <property type="match status" value="1"/>
</dbReference>
<sequence>MRCKFLWILILVCFYKPVMAQYNYTNEWKKVRELDDKGLPQSALQVVEGIYKQAVKDGRDTDIVASLIFRIKYQEDQENGQVKNLEEINRQIAQFKDPVRAILQSIKGEMYWRYLQNNRYRFYNRTALASDTATDIASWDMTRLNREITLAYTASLENTELLQKTDLTVYDGILEKGNARVLRPTLYDLLAHRALDYFKSGENNLNQAANLFELDDAQAFAPAADFAAHHFTASDSSSLQFKAILLLQQLISFHLKDNNRAALLDADLERMRYVNQVGVMADKEELYVKALQQMQQAYAQEPEVTRVMYMLAQLYYQQDQQSKDSATGKAAQAVALCKQAIQHAPASYGASNCRQLLQQLEAHELQLTTELVNLPEQPFRTLVTYRNLSKIYLRVARVNESFMEQLRSAQNDYRDTTNRYWRLIIDRKPSRQWEQALPDPVDYREHNTEIKAEALPLGQYVLLAGTTPDFDMAQSILAVQFIHISQLSYINRNNDYLALHRETGEPLSGVKLRIWEMVRDSQSGRMVSNRLLQSATTNKSGRITLDRSVNKQNRNVRLEWSLGKDTLFTDNYKYLYRYYQPEPREKEKPQSFLFTDRAIYRPGQTVYFKGIVVKTKDSTNVSNAVADYKTMVQLTDMNGEKVDSIAVTTNEYGAYNGKFKLPEGGLNGSFTISDVITEGRAYFSVEEYKRPKFYVEFDTVKGSYRVGDTVTIHGKALAYAGNNIDGAAVKYRVVREARYPYYWMFMYRPIPAFASREITHGQLQTGADGTFTIHFSALPDKQIKPELKPIFTYRVYADVTDLNGETRSGEQRVSAGYQLMEIKLDVPDELSAKELQQVKVTTANLNGTFEPATVQMRLLPLQHPNRLMRARYWEAPDQFVLTEQEFLQAFPLDVYKRENEPSQWPRKAPLLEKTFTTAKDGHTELSVKSLPPGAYELEVTARDAAGGTLTQKKVFNLVDAAASQLPYPDYFRILADEQPHEPGSEVKQVVGTTAKDLHILQTIERMDQQPVDDFVQLSAQQKSFAYNITEKDRGGLRITYTVVKDNRVFSQKQDIAVPWSNKTLDIQIGTHRDKLLPGEKEKWQVQIKGYKKDQVAAELLAAMYDASLDAFAPQQWTLPPLYPVFSPGQTWQDTDNFTKQQSFNRYPPVPPLEDSVIIYDALRWSDWLGGYGGGMYKKELRVGAAAPGLARDRAAVAAAAPPAPVMAEAAMDKNASLSEVAVVQKPEAAAKELPAAVTPRTNFNETAFFLPDLHTDKDGNITFEFTVPEALTRWRFMGLAHTKEMALGYTETSIVTQKPLMVQPNAPRFMREGDRMEFSAKISNLADSTLIGQARLELLDATTMQPVDGWFQNTFPVQHFTAYKGQSTLVTFPVQIPYNFNSALLYRVVAQSGQFSDGEENALPVLTNSMLVTETLPMALRGDGNRSFTFDKLLHSDTSETLRQHAVTVEFTGNPAWYAVQALPYLMEYPYQCAEQTFNRYYANALATHMVNALPGIKTVFDQWAKKDTAALQSNLQKNEELKAVLLQQTPWVLEAKSEAEQKSRIALLFDLHRMSRELEKALGQLKQMQLSSGAFPWFTGMWEDRFITQYIVAGVGRLQQLDALSAAQKASCRELTDKALNYLDMQLDKDYHQLLQQKVNMKEQHIGGIQVHYLYMRSFYKDKPLAAKYQAAYSYYLEQAKKFWLPQNRYVQALAAVALYKNNDKETPAAILRSLKEHAITNEEMGMYWKGQWGYWWYQAPIESQVMMIEAFDVVAKDTAAVDAMKTWLLKNKQTNNWNTTKATADACYAMLLSGNNWLAASPQVTIQLGSETISSANQHTEAGTGYFKKRLEGKDVKPAMGNIQVSMQGSQGQPSWGAVYWQYFEQLDKITPAATPLKLEKQLFIQEVTDKGPVLTDISDNKQLKIGDKVKVRIVLRADRDMEYIHLRDMRAACFEPQNVISSSKWQNGLSYYESTKDASTDFFFSYLPKGTYVFEYTLFVTHEGTFSNGISTAQCMYAPEFSAHSEGLNVKVVK</sequence>
<dbReference type="InterPro" id="IPR002890">
    <property type="entry name" value="MG2"/>
</dbReference>
<evidence type="ECO:0000259" key="2">
    <source>
        <dbReference type="SMART" id="SM01360"/>
    </source>
</evidence>
<evidence type="ECO:0000313" key="4">
    <source>
        <dbReference type="Proteomes" id="UP000198984"/>
    </source>
</evidence>
<evidence type="ECO:0000256" key="1">
    <source>
        <dbReference type="ARBA" id="ARBA00010556"/>
    </source>
</evidence>
<dbReference type="Proteomes" id="UP000198984">
    <property type="component" value="Unassembled WGS sequence"/>
</dbReference>
<dbReference type="InterPro" id="IPR011990">
    <property type="entry name" value="TPR-like_helical_dom_sf"/>
</dbReference>
<dbReference type="InterPro" id="IPR051802">
    <property type="entry name" value="YfhM-like"/>
</dbReference>
<dbReference type="PANTHER" id="PTHR40094:SF1">
    <property type="entry name" value="UBIQUITIN DOMAIN-CONTAINING PROTEIN"/>
    <property type="match status" value="1"/>
</dbReference>
<dbReference type="SUPFAM" id="SSF48452">
    <property type="entry name" value="TPR-like"/>
    <property type="match status" value="1"/>
</dbReference>
<dbReference type="Pfam" id="PF00207">
    <property type="entry name" value="A2M"/>
    <property type="match status" value="1"/>
</dbReference>
<dbReference type="Pfam" id="PF01835">
    <property type="entry name" value="MG2"/>
    <property type="match status" value="1"/>
</dbReference>
<dbReference type="Gene3D" id="1.50.10.20">
    <property type="match status" value="1"/>
</dbReference>
<dbReference type="InterPro" id="IPR041246">
    <property type="entry name" value="Bact_MG10"/>
</dbReference>
<dbReference type="Pfam" id="PF17973">
    <property type="entry name" value="bMG10"/>
    <property type="match status" value="1"/>
</dbReference>
<evidence type="ECO:0000313" key="3">
    <source>
        <dbReference type="EMBL" id="SEN62152.1"/>
    </source>
</evidence>
<proteinExistence type="inferred from homology"/>
<gene>
    <name evidence="3" type="ORF">SAMN04488505_111214</name>
</gene>
<organism evidence="3 4">
    <name type="scientific">Chitinophaga rupis</name>
    <dbReference type="NCBI Taxonomy" id="573321"/>
    <lineage>
        <taxon>Bacteria</taxon>
        <taxon>Pseudomonadati</taxon>
        <taxon>Bacteroidota</taxon>
        <taxon>Chitinophagia</taxon>
        <taxon>Chitinophagales</taxon>
        <taxon>Chitinophagaceae</taxon>
        <taxon>Chitinophaga</taxon>
    </lineage>
</organism>
<dbReference type="SUPFAM" id="SSF48239">
    <property type="entry name" value="Terpenoid cyclases/Protein prenyltransferases"/>
    <property type="match status" value="1"/>
</dbReference>
<accession>A0A1H8I1D0</accession>
<dbReference type="InterPro" id="IPR008930">
    <property type="entry name" value="Terpenoid_cyclase/PrenylTrfase"/>
</dbReference>
<protein>
    <submittedName>
        <fullName evidence="3">Uncharacterized conserved protein YfaS, alpha-2-macroglobulin family</fullName>
    </submittedName>
</protein>
<dbReference type="SMART" id="SM01419">
    <property type="entry name" value="Thiol-ester_cl"/>
    <property type="match status" value="1"/>
</dbReference>
<dbReference type="Gene3D" id="1.25.40.10">
    <property type="entry name" value="Tetratricopeptide repeat domain"/>
    <property type="match status" value="1"/>
</dbReference>
<reference evidence="3 4" key="1">
    <citation type="submission" date="2016-10" db="EMBL/GenBank/DDBJ databases">
        <authorList>
            <person name="de Groot N.N."/>
        </authorList>
    </citation>
    <scope>NUCLEOTIDE SEQUENCE [LARGE SCALE GENOMIC DNA]</scope>
    <source>
        <strain evidence="3 4">DSM 21039</strain>
    </source>
</reference>
<dbReference type="InterPro" id="IPR047565">
    <property type="entry name" value="Alpha-macroglob_thiol-ester_cl"/>
</dbReference>
<dbReference type="GO" id="GO:0004866">
    <property type="term" value="F:endopeptidase inhibitor activity"/>
    <property type="evidence" value="ECO:0007669"/>
    <property type="project" value="InterPro"/>
</dbReference>
<feature type="domain" description="Alpha-2-macroglobulin" evidence="2">
    <location>
        <begin position="1246"/>
        <end position="1336"/>
    </location>
</feature>
<dbReference type="InterPro" id="IPR001599">
    <property type="entry name" value="Macroglobln_a2"/>
</dbReference>